<dbReference type="Proteomes" id="UP000321907">
    <property type="component" value="Unassembled WGS sequence"/>
</dbReference>
<dbReference type="EMBL" id="VOXD01000007">
    <property type="protein sequence ID" value="TXF90451.1"/>
    <property type="molecule type" value="Genomic_DNA"/>
</dbReference>
<evidence type="ECO:0000256" key="1">
    <source>
        <dbReference type="SAM" id="MobiDB-lite"/>
    </source>
</evidence>
<protein>
    <submittedName>
        <fullName evidence="2">Uncharacterized protein</fullName>
    </submittedName>
</protein>
<comment type="caution">
    <text evidence="2">The sequence shown here is derived from an EMBL/GenBank/DDBJ whole genome shotgun (WGS) entry which is preliminary data.</text>
</comment>
<accession>A0A5C7FZ01</accession>
<evidence type="ECO:0000313" key="3">
    <source>
        <dbReference type="Proteomes" id="UP000321907"/>
    </source>
</evidence>
<organism evidence="2 3">
    <name type="scientific">Neolewinella aurantiaca</name>
    <dbReference type="NCBI Taxonomy" id="2602767"/>
    <lineage>
        <taxon>Bacteria</taxon>
        <taxon>Pseudomonadati</taxon>
        <taxon>Bacteroidota</taxon>
        <taxon>Saprospiria</taxon>
        <taxon>Saprospirales</taxon>
        <taxon>Lewinellaceae</taxon>
        <taxon>Neolewinella</taxon>
    </lineage>
</organism>
<evidence type="ECO:0000313" key="2">
    <source>
        <dbReference type="EMBL" id="TXF90451.1"/>
    </source>
</evidence>
<reference evidence="2 3" key="1">
    <citation type="submission" date="2019-08" db="EMBL/GenBank/DDBJ databases">
        <title>Lewinella sp. strain SSH13 Genome sequencing and assembly.</title>
        <authorList>
            <person name="Kim I."/>
        </authorList>
    </citation>
    <scope>NUCLEOTIDE SEQUENCE [LARGE SCALE GENOMIC DNA]</scope>
    <source>
        <strain evidence="2 3">SSH13</strain>
    </source>
</reference>
<dbReference type="AlphaFoldDB" id="A0A5C7FZ01"/>
<dbReference type="RefSeq" id="WP_147929932.1">
    <property type="nucleotide sequence ID" value="NZ_VOXD01000007.1"/>
</dbReference>
<feature type="region of interest" description="Disordered" evidence="1">
    <location>
        <begin position="1"/>
        <end position="72"/>
    </location>
</feature>
<name>A0A5C7FZ01_9BACT</name>
<gene>
    <name evidence="2" type="ORF">FUA23_06590</name>
</gene>
<feature type="compositionally biased region" description="Acidic residues" evidence="1">
    <location>
        <begin position="42"/>
        <end position="52"/>
    </location>
</feature>
<dbReference type="OrthoDB" id="9825091at2"/>
<keyword evidence="3" id="KW-1185">Reference proteome</keyword>
<proteinExistence type="predicted"/>
<sequence length="526" mass="57557">MANLRQSGDGYQMVSPSPFSIMEPGADQYGGTWPPDGPGGDQLEDNAGDDDNATTPAPEAVTGPPVNSRPGAFGQPVLTRLSIHDDRLKVWAELPTARHWAGLDIDPPAVTKNGPTDSRGNSRLLFAEHGQKIKFGSFTLIHDGPAAGVCSRLYRVYHSHHSDQIATLESHPTKGSENRVWFTPENHLHYTRQAVPLGLELIKALGITEHGLSHWEIAADAPEVFKVAEFILSAGLHRKHGGRVTETRTGSGQLVRLNVGASTSDRYLNVYSNGPGLSRRNKKYIGDAAARAGVIPPNAPLTLRRLEWNLKPKKIKGSHTFNGEPVTLETLTNPAARLKTFRDHCETGFSFRQPDTKKTVPFFDWEAITANYKKQWGTVNDKRPAKLERITARKSNATYGAKQADKKLMADGREGDYLVEVTRPELERMTRAVLLDPQYLKPLTDTIAGAGCGLPDGLINSIITDHLRNAAGAVGAAIAKRGPELYARAIAAEHNIMPYHKKQVHAARLLPSVNRLADSLVPVNWD</sequence>